<dbReference type="SUPFAM" id="SSF52047">
    <property type="entry name" value="RNI-like"/>
    <property type="match status" value="2"/>
</dbReference>
<dbReference type="KEGG" id="tet:TTHERM_00105660"/>
<dbReference type="Gene3D" id="3.80.10.10">
    <property type="entry name" value="Ribonuclease Inhibitor"/>
    <property type="match status" value="2"/>
</dbReference>
<organism evidence="2 3">
    <name type="scientific">Tetrahymena thermophila (strain SB210)</name>
    <dbReference type="NCBI Taxonomy" id="312017"/>
    <lineage>
        <taxon>Eukaryota</taxon>
        <taxon>Sar</taxon>
        <taxon>Alveolata</taxon>
        <taxon>Ciliophora</taxon>
        <taxon>Intramacronucleata</taxon>
        <taxon>Oligohymenophorea</taxon>
        <taxon>Hymenostomatida</taxon>
        <taxon>Tetrahymenina</taxon>
        <taxon>Tetrahymenidae</taxon>
        <taxon>Tetrahymena</taxon>
    </lineage>
</organism>
<name>Q234D2_TETTS</name>
<evidence type="ECO:0000313" key="2">
    <source>
        <dbReference type="EMBL" id="EAR92071.2"/>
    </source>
</evidence>
<dbReference type="GO" id="GO:0048471">
    <property type="term" value="C:perinuclear region of cytoplasm"/>
    <property type="evidence" value="ECO:0007669"/>
    <property type="project" value="TreeGrafter"/>
</dbReference>
<feature type="transmembrane region" description="Helical" evidence="1">
    <location>
        <begin position="154"/>
        <end position="172"/>
    </location>
</feature>
<feature type="transmembrane region" description="Helical" evidence="1">
    <location>
        <begin position="20"/>
        <end position="43"/>
    </location>
</feature>
<dbReference type="RefSeq" id="XP_001012316.2">
    <property type="nucleotide sequence ID" value="XM_001012316.2"/>
</dbReference>
<dbReference type="GO" id="GO:0005634">
    <property type="term" value="C:nucleus"/>
    <property type="evidence" value="ECO:0007669"/>
    <property type="project" value="TreeGrafter"/>
</dbReference>
<proteinExistence type="predicted"/>
<dbReference type="GO" id="GO:0005829">
    <property type="term" value="C:cytosol"/>
    <property type="evidence" value="ECO:0007669"/>
    <property type="project" value="TreeGrafter"/>
</dbReference>
<reference evidence="3" key="1">
    <citation type="journal article" date="2006" name="PLoS Biol.">
        <title>Macronuclear genome sequence of the ciliate Tetrahymena thermophila, a model eukaryote.</title>
        <authorList>
            <person name="Eisen J.A."/>
            <person name="Coyne R.S."/>
            <person name="Wu M."/>
            <person name="Wu D."/>
            <person name="Thiagarajan M."/>
            <person name="Wortman J.R."/>
            <person name="Badger J.H."/>
            <person name="Ren Q."/>
            <person name="Amedeo P."/>
            <person name="Jones K.M."/>
            <person name="Tallon L.J."/>
            <person name="Delcher A.L."/>
            <person name="Salzberg S.L."/>
            <person name="Silva J.C."/>
            <person name="Haas B.J."/>
            <person name="Majoros W.H."/>
            <person name="Farzad M."/>
            <person name="Carlton J.M."/>
            <person name="Smith R.K. Jr."/>
            <person name="Garg J."/>
            <person name="Pearlman R.E."/>
            <person name="Karrer K.M."/>
            <person name="Sun L."/>
            <person name="Manning G."/>
            <person name="Elde N.C."/>
            <person name="Turkewitz A.P."/>
            <person name="Asai D.J."/>
            <person name="Wilkes D.E."/>
            <person name="Wang Y."/>
            <person name="Cai H."/>
            <person name="Collins K."/>
            <person name="Stewart B.A."/>
            <person name="Lee S.R."/>
            <person name="Wilamowska K."/>
            <person name="Weinberg Z."/>
            <person name="Ruzzo W.L."/>
            <person name="Wloga D."/>
            <person name="Gaertig J."/>
            <person name="Frankel J."/>
            <person name="Tsao C.-C."/>
            <person name="Gorovsky M.A."/>
            <person name="Keeling P.J."/>
            <person name="Waller R.F."/>
            <person name="Patron N.J."/>
            <person name="Cherry J.M."/>
            <person name="Stover N.A."/>
            <person name="Krieger C.J."/>
            <person name="del Toro C."/>
            <person name="Ryder H.F."/>
            <person name="Williamson S.C."/>
            <person name="Barbeau R.A."/>
            <person name="Hamilton E.P."/>
            <person name="Orias E."/>
        </authorList>
    </citation>
    <scope>NUCLEOTIDE SEQUENCE [LARGE SCALE GENOMIC DNA]</scope>
    <source>
        <strain evidence="3">SB210</strain>
    </source>
</reference>
<keyword evidence="1" id="KW-0472">Membrane</keyword>
<feature type="transmembrane region" description="Helical" evidence="1">
    <location>
        <begin position="55"/>
        <end position="75"/>
    </location>
</feature>
<evidence type="ECO:0000256" key="1">
    <source>
        <dbReference type="SAM" id="Phobius"/>
    </source>
</evidence>
<dbReference type="Proteomes" id="UP000009168">
    <property type="component" value="Unassembled WGS sequence"/>
</dbReference>
<dbReference type="InParanoid" id="Q234D2"/>
<feature type="transmembrane region" description="Helical" evidence="1">
    <location>
        <begin position="258"/>
        <end position="276"/>
    </location>
</feature>
<dbReference type="AlphaFoldDB" id="Q234D2"/>
<dbReference type="HOGENOM" id="CLU_848611_0_0_1"/>
<dbReference type="InterPro" id="IPR032675">
    <property type="entry name" value="LRR_dom_sf"/>
</dbReference>
<dbReference type="GO" id="GO:0031267">
    <property type="term" value="F:small GTPase binding"/>
    <property type="evidence" value="ECO:0007669"/>
    <property type="project" value="TreeGrafter"/>
</dbReference>
<dbReference type="SMART" id="SM00368">
    <property type="entry name" value="LRR_RI"/>
    <property type="match status" value="3"/>
</dbReference>
<dbReference type="InterPro" id="IPR027038">
    <property type="entry name" value="RanGap"/>
</dbReference>
<dbReference type="OrthoDB" id="120976at2759"/>
<protein>
    <submittedName>
        <fullName evidence="2">Transmembrane protein, putative</fullName>
    </submittedName>
</protein>
<feature type="transmembrane region" description="Helical" evidence="1">
    <location>
        <begin position="193"/>
        <end position="213"/>
    </location>
</feature>
<keyword evidence="1" id="KW-1133">Transmembrane helix</keyword>
<dbReference type="GO" id="GO:0006913">
    <property type="term" value="P:nucleocytoplasmic transport"/>
    <property type="evidence" value="ECO:0007669"/>
    <property type="project" value="TreeGrafter"/>
</dbReference>
<keyword evidence="1 2" id="KW-0812">Transmembrane</keyword>
<dbReference type="GeneID" id="7828177"/>
<dbReference type="PANTHER" id="PTHR24113">
    <property type="entry name" value="RAN GTPASE-ACTIVATING PROTEIN 1"/>
    <property type="match status" value="1"/>
</dbReference>
<dbReference type="GO" id="GO:0005096">
    <property type="term" value="F:GTPase activator activity"/>
    <property type="evidence" value="ECO:0007669"/>
    <property type="project" value="InterPro"/>
</dbReference>
<gene>
    <name evidence="2" type="ORF">TTHERM_00105660</name>
</gene>
<dbReference type="EMBL" id="GG662767">
    <property type="protein sequence ID" value="EAR92071.2"/>
    <property type="molecule type" value="Genomic_DNA"/>
</dbReference>
<keyword evidence="3" id="KW-1185">Reference proteome</keyword>
<evidence type="ECO:0000313" key="3">
    <source>
        <dbReference type="Proteomes" id="UP000009168"/>
    </source>
</evidence>
<dbReference type="PANTHER" id="PTHR24113:SF15">
    <property type="entry name" value="NACHT DOMAIN-CONTAINING PROTEIN"/>
    <property type="match status" value="1"/>
</dbReference>
<sequence length="922" mass="109291">MFVLVYSQLNKRKSKINNQFIERLSAFYISYFYVNFNFLFNFLNSFESLFLNKEFYLLFNYFIGIFFVIFHKLLIKNQLFFPLYYLYDLTQQIKYRHQKLQEYITQNILLIFLFTIFKKFQIFQIKKVIKQLANLLIQKIQLIYDFKYQLQDPKQFICLFIYFYYFLKKLYFKLYLYNINSGKQFINNFYQKYLISSLIIYYLFIQINLIYFMDCLNDITKRIFIYFQNFGKFSYFFEVSKYKIQFLLTQLNYPLPKLLISVLLLFLLIFCINLVARQSSGKTKIQIFYQINLKKKKMFNCQQINNDQDCSVSNNLMDSNQIKLENLVKLNYLPIKLLQQLYLLSIQKDFQLQQIKLLHENQYGYYFQIGGNLFIIQKGQKQNYEKFLEFQFQIERLVKFLENQGCSVLNYSDFTFDLQDQQDAFQVYCIAEIILKDFDQFKKVLVNNQKELDQEEINWNSMFEYSECNTVNQTIKTAFISQNYNFMKYSQLNIALRFCQIEQEGAKIISNSLISLNKIKPILKLQLNLYSNTLADEGVNSLSQAFIQLQYLQSLNLILMINLIGDNGLRHLASNLSYLQSLEILKLNLQNNKFGDAGVAYLTKCLKNLPKLKDLELDLYFNETQKFGEIIGMEIINLTDLNRLSISFNKVDQNNTATLIEGILKLNHLSSLKLELQNCLIDQKWIDVFQLRPAECFENILQIELILQYNQIGAIGFCNLFYYFSQLTKIQSIHLNLTANSIINGEFPEEYQQEQGQFKSLVFLYINLCWCQVGLRGSKFIGKLIQNSPLLQDLTLAFQDNQINDNGLKILSQSISLLTSLKRLKFDLWGCSNQISDLGLGYLSENVLKNTEIISLSLILVYGVFTIKGLKTLYKNLKQCQKLNQIEIATYTISVSQKDEDKFGCWIKKFKRLCNYNNFLLY</sequence>
<accession>Q234D2</accession>